<evidence type="ECO:0000313" key="1">
    <source>
        <dbReference type="EMBL" id="MBB2975093.1"/>
    </source>
</evidence>
<keyword evidence="2" id="KW-1185">Reference proteome</keyword>
<dbReference type="AlphaFoldDB" id="A0A7W4V2R1"/>
<name>A0A7W4V2R1_9MICO</name>
<protein>
    <recommendedName>
        <fullName evidence="3">Helicase ATP-binding domain-containing protein</fullName>
    </recommendedName>
</protein>
<sequence>MDEHRETADLALELSTGTGKTPPGLLIGEWVRRKGEGPVLYASPTTQLATRVASAAKREGIPVALLTGRHDDWGSSEELAVHSGEAIGVIAHSSIFNSRPYVPIPRLLIFDEAYAGEQFVGNKHRVDIRRSEDEAAYVAVLEALKPFLSGLQLQQLEDTTGPGSHHAVRLLVPAVEPAVMAVLDATLAKLGNPLKYDHAIMRAGFDSSLVYLSCGGIQIRPIIPPTSDNKVFAQARQRIYLFAILGVSGESK</sequence>
<dbReference type="Proteomes" id="UP000529310">
    <property type="component" value="Unassembled WGS sequence"/>
</dbReference>
<reference evidence="1 2" key="1">
    <citation type="submission" date="2020-08" db="EMBL/GenBank/DDBJ databases">
        <title>Sequencing the genomes of 1000 actinobacteria strains.</title>
        <authorList>
            <person name="Klenk H.-P."/>
        </authorList>
    </citation>
    <scope>NUCLEOTIDE SEQUENCE [LARGE SCALE GENOMIC DNA]</scope>
    <source>
        <strain evidence="1 2">DSM 27099</strain>
    </source>
</reference>
<evidence type="ECO:0008006" key="3">
    <source>
        <dbReference type="Google" id="ProtNLM"/>
    </source>
</evidence>
<dbReference type="InterPro" id="IPR027417">
    <property type="entry name" value="P-loop_NTPase"/>
</dbReference>
<evidence type="ECO:0000313" key="2">
    <source>
        <dbReference type="Proteomes" id="UP000529310"/>
    </source>
</evidence>
<gene>
    <name evidence="1" type="ORF">FHX49_000634</name>
</gene>
<dbReference type="EMBL" id="JACHWQ010000001">
    <property type="protein sequence ID" value="MBB2975093.1"/>
    <property type="molecule type" value="Genomic_DNA"/>
</dbReference>
<organism evidence="1 2">
    <name type="scientific">Microbacterium endophyticum</name>
    <dbReference type="NCBI Taxonomy" id="1526412"/>
    <lineage>
        <taxon>Bacteria</taxon>
        <taxon>Bacillati</taxon>
        <taxon>Actinomycetota</taxon>
        <taxon>Actinomycetes</taxon>
        <taxon>Micrococcales</taxon>
        <taxon>Microbacteriaceae</taxon>
        <taxon>Microbacterium</taxon>
    </lineage>
</organism>
<dbReference type="SUPFAM" id="SSF52540">
    <property type="entry name" value="P-loop containing nucleoside triphosphate hydrolases"/>
    <property type="match status" value="1"/>
</dbReference>
<dbReference type="RefSeq" id="WP_165141845.1">
    <property type="nucleotide sequence ID" value="NZ_CP049255.1"/>
</dbReference>
<comment type="caution">
    <text evidence="1">The sequence shown here is derived from an EMBL/GenBank/DDBJ whole genome shotgun (WGS) entry which is preliminary data.</text>
</comment>
<proteinExistence type="predicted"/>
<accession>A0A7W4V2R1</accession>